<feature type="transmembrane region" description="Helical" evidence="7">
    <location>
        <begin position="187"/>
        <end position="204"/>
    </location>
</feature>
<comment type="caution">
    <text evidence="9">The sequence shown here is derived from an EMBL/GenBank/DDBJ whole genome shotgun (WGS) entry which is preliminary data.</text>
</comment>
<keyword evidence="4 7" id="KW-1133">Transmembrane helix</keyword>
<evidence type="ECO:0000256" key="3">
    <source>
        <dbReference type="ARBA" id="ARBA00022692"/>
    </source>
</evidence>
<comment type="subcellular location">
    <subcellularLocation>
        <location evidence="1">Cell membrane</location>
        <topology evidence="1">Multi-pass membrane protein</topology>
    </subcellularLocation>
</comment>
<keyword evidence="3 7" id="KW-0812">Transmembrane</keyword>
<evidence type="ECO:0000256" key="6">
    <source>
        <dbReference type="SAM" id="MobiDB-lite"/>
    </source>
</evidence>
<dbReference type="EMBL" id="JAFCMP010000257">
    <property type="protein sequence ID" value="KAG5182247.1"/>
    <property type="molecule type" value="Genomic_DNA"/>
</dbReference>
<evidence type="ECO:0000256" key="2">
    <source>
        <dbReference type="ARBA" id="ARBA00022475"/>
    </source>
</evidence>
<keyword evidence="5 7" id="KW-0472">Membrane</keyword>
<evidence type="ECO:0000313" key="9">
    <source>
        <dbReference type="EMBL" id="KAG5182247.1"/>
    </source>
</evidence>
<feature type="transmembrane region" description="Helical" evidence="7">
    <location>
        <begin position="128"/>
        <end position="148"/>
    </location>
</feature>
<evidence type="ECO:0000256" key="5">
    <source>
        <dbReference type="ARBA" id="ARBA00023136"/>
    </source>
</evidence>
<reference evidence="9" key="1">
    <citation type="submission" date="2021-02" db="EMBL/GenBank/DDBJ databases">
        <title>First Annotated Genome of the Yellow-green Alga Tribonema minus.</title>
        <authorList>
            <person name="Mahan K.M."/>
        </authorList>
    </citation>
    <scope>NUCLEOTIDE SEQUENCE</scope>
    <source>
        <strain evidence="9">UTEX B ZZ1240</strain>
    </source>
</reference>
<dbReference type="GO" id="GO:0005886">
    <property type="term" value="C:plasma membrane"/>
    <property type="evidence" value="ECO:0007669"/>
    <property type="project" value="UniProtKB-SubCell"/>
</dbReference>
<organism evidence="9 10">
    <name type="scientific">Tribonema minus</name>
    <dbReference type="NCBI Taxonomy" id="303371"/>
    <lineage>
        <taxon>Eukaryota</taxon>
        <taxon>Sar</taxon>
        <taxon>Stramenopiles</taxon>
        <taxon>Ochrophyta</taxon>
        <taxon>PX clade</taxon>
        <taxon>Xanthophyceae</taxon>
        <taxon>Tribonematales</taxon>
        <taxon>Tribonemataceae</taxon>
        <taxon>Tribonema</taxon>
    </lineage>
</organism>
<dbReference type="InterPro" id="IPR005115">
    <property type="entry name" value="Gly_transporter"/>
</dbReference>
<feature type="region of interest" description="Disordered" evidence="6">
    <location>
        <begin position="1"/>
        <end position="28"/>
    </location>
</feature>
<evidence type="ECO:0000256" key="1">
    <source>
        <dbReference type="ARBA" id="ARBA00004651"/>
    </source>
</evidence>
<protein>
    <submittedName>
        <fullName evidence="9">UPF0126 domain-containing protein</fullName>
    </submittedName>
</protein>
<proteinExistence type="predicted"/>
<dbReference type="Pfam" id="PF03458">
    <property type="entry name" value="Gly_transporter"/>
    <property type="match status" value="2"/>
</dbReference>
<gene>
    <name evidence="9" type="ORF">JKP88DRAFT_164760</name>
</gene>
<evidence type="ECO:0000313" key="10">
    <source>
        <dbReference type="Proteomes" id="UP000664859"/>
    </source>
</evidence>
<dbReference type="Proteomes" id="UP000664859">
    <property type="component" value="Unassembled WGS sequence"/>
</dbReference>
<sequence length="296" mass="30738">MSEAVKPAKPKKLPPPPPPHEDGLTRYPSLSSPQGVLRGLDLFGTVVFAYSGCVTAGQAGMDLLGCTIVGTITAVGGGTVRDLLLGNTPVFWMTETEYLYICLAAAVGTFFTYSALAEQGFTTDSELLNWADALGVGAFCVIGAQNAVRRRLSTAICVACGMFTATFGGVIRDVLCQRPPRILHSHAEIYASTALVGAGTYMALRRARATPMLRIAGGFGAAFALRIAAWKLQLRLPTWAQSPQPQQPLRTAEAERAIARAVEGAADSDAAGAAAAAVSAAAAAALAKSAADPSKR</sequence>
<keyword evidence="2" id="KW-1003">Cell membrane</keyword>
<keyword evidence="10" id="KW-1185">Reference proteome</keyword>
<feature type="transmembrane region" description="Helical" evidence="7">
    <location>
        <begin position="155"/>
        <end position="175"/>
    </location>
</feature>
<dbReference type="OrthoDB" id="67004at2759"/>
<evidence type="ECO:0000256" key="4">
    <source>
        <dbReference type="ARBA" id="ARBA00022989"/>
    </source>
</evidence>
<dbReference type="AlphaFoldDB" id="A0A836CDZ5"/>
<evidence type="ECO:0000259" key="8">
    <source>
        <dbReference type="Pfam" id="PF03458"/>
    </source>
</evidence>
<dbReference type="PANTHER" id="PTHR30506">
    <property type="entry name" value="INNER MEMBRANE PROTEIN"/>
    <property type="match status" value="1"/>
</dbReference>
<evidence type="ECO:0000256" key="7">
    <source>
        <dbReference type="SAM" id="Phobius"/>
    </source>
</evidence>
<accession>A0A836CDZ5</accession>
<feature type="domain" description="Glycine transporter" evidence="8">
    <location>
        <begin position="130"/>
        <end position="205"/>
    </location>
</feature>
<name>A0A836CDZ5_9STRA</name>
<feature type="domain" description="Glycine transporter" evidence="8">
    <location>
        <begin position="40"/>
        <end position="113"/>
    </location>
</feature>
<feature type="transmembrane region" description="Helical" evidence="7">
    <location>
        <begin position="98"/>
        <end position="116"/>
    </location>
</feature>
<dbReference type="PANTHER" id="PTHR30506:SF3">
    <property type="entry name" value="UPF0126 INNER MEMBRANE PROTEIN YADS-RELATED"/>
    <property type="match status" value="1"/>
</dbReference>